<feature type="non-terminal residue" evidence="1">
    <location>
        <position position="60"/>
    </location>
</feature>
<comment type="caution">
    <text evidence="1">The sequence shown here is derived from an EMBL/GenBank/DDBJ whole genome shotgun (WGS) entry which is preliminary data.</text>
</comment>
<organism evidence="1 2">
    <name type="scientific">Acaulospora colombiana</name>
    <dbReference type="NCBI Taxonomy" id="27376"/>
    <lineage>
        <taxon>Eukaryota</taxon>
        <taxon>Fungi</taxon>
        <taxon>Fungi incertae sedis</taxon>
        <taxon>Mucoromycota</taxon>
        <taxon>Glomeromycotina</taxon>
        <taxon>Glomeromycetes</taxon>
        <taxon>Diversisporales</taxon>
        <taxon>Acaulosporaceae</taxon>
        <taxon>Acaulospora</taxon>
    </lineage>
</organism>
<dbReference type="EMBL" id="CAJVPT010040097">
    <property type="protein sequence ID" value="CAG8724564.1"/>
    <property type="molecule type" value="Genomic_DNA"/>
</dbReference>
<dbReference type="Proteomes" id="UP000789525">
    <property type="component" value="Unassembled WGS sequence"/>
</dbReference>
<evidence type="ECO:0000313" key="2">
    <source>
        <dbReference type="Proteomes" id="UP000789525"/>
    </source>
</evidence>
<reference evidence="1" key="1">
    <citation type="submission" date="2021-06" db="EMBL/GenBank/DDBJ databases">
        <authorList>
            <person name="Kallberg Y."/>
            <person name="Tangrot J."/>
            <person name="Rosling A."/>
        </authorList>
    </citation>
    <scope>NUCLEOTIDE SEQUENCE</scope>
    <source>
        <strain evidence="1">CL356</strain>
    </source>
</reference>
<name>A0ACA9PUQ1_9GLOM</name>
<evidence type="ECO:0000313" key="1">
    <source>
        <dbReference type="EMBL" id="CAG8724564.1"/>
    </source>
</evidence>
<sequence length="60" mass="6660">MGRCKPSTIRGRECNEEEAKKTRGEALKVFAEGMVKENCPPLIPTKNLVKGKTLRLDSAE</sequence>
<accession>A0ACA9PUQ1</accession>
<protein>
    <submittedName>
        <fullName evidence="1">9656_t:CDS:1</fullName>
    </submittedName>
</protein>
<proteinExistence type="predicted"/>
<keyword evidence="2" id="KW-1185">Reference proteome</keyword>
<gene>
    <name evidence="1" type="ORF">ACOLOM_LOCUS11297</name>
</gene>